<evidence type="ECO:0000259" key="1">
    <source>
        <dbReference type="Pfam" id="PF14529"/>
    </source>
</evidence>
<dbReference type="InterPro" id="IPR036691">
    <property type="entry name" value="Endo/exonu/phosph_ase_sf"/>
</dbReference>
<sequence>MTRLLKNFEHTASSVAQDKKGRVRSVSRDLRPKTTLSLKYKPLKLNGIANVYIYNAYQPSGNRGVSSDTLIPMFNDSSFILGDFNAKHPLWGSSVANDRGNELSNLLDDHAFCIQNDGTPTYCSHSYDSRDALDVAFASPDIFPSCSWTVLDSIGSDHSPVLIEFSHTHKTPNSKNAPFWNFKKLTGGCTNPAWIIHSLGQCSSVILTANGGFSRIQY</sequence>
<keyword evidence="3" id="KW-1185">Reference proteome</keyword>
<dbReference type="PANTHER" id="PTHR33273:SF4">
    <property type="entry name" value="ENDONUCLEASE_EXONUCLEASE_PHOSPHATASE DOMAIN-CONTAINING PROTEIN"/>
    <property type="match status" value="1"/>
</dbReference>
<feature type="domain" description="Endonuclease/exonuclease/phosphatase" evidence="1">
    <location>
        <begin position="52"/>
        <end position="161"/>
    </location>
</feature>
<proteinExistence type="predicted"/>
<dbReference type="Gene3D" id="3.60.10.10">
    <property type="entry name" value="Endonuclease/exonuclease/phosphatase"/>
    <property type="match status" value="1"/>
</dbReference>
<keyword evidence="2" id="KW-0695">RNA-directed DNA polymerase</keyword>
<dbReference type="InterPro" id="IPR005135">
    <property type="entry name" value="Endo/exonuclease/phosphatase"/>
</dbReference>
<dbReference type="GO" id="GO:0003964">
    <property type="term" value="F:RNA-directed DNA polymerase activity"/>
    <property type="evidence" value="ECO:0007669"/>
    <property type="project" value="UniProtKB-KW"/>
</dbReference>
<keyword evidence="2" id="KW-0548">Nucleotidyltransferase</keyword>
<reference evidence="2" key="1">
    <citation type="submission" date="2020-07" db="EMBL/GenBank/DDBJ databases">
        <title>Multicomponent nature underlies the extraordinary mechanical properties of spider dragline silk.</title>
        <authorList>
            <person name="Kono N."/>
            <person name="Nakamura H."/>
            <person name="Mori M."/>
            <person name="Yoshida Y."/>
            <person name="Ohtoshi R."/>
            <person name="Malay A.D."/>
            <person name="Moran D.A.P."/>
            <person name="Tomita M."/>
            <person name="Numata K."/>
            <person name="Arakawa K."/>
        </authorList>
    </citation>
    <scope>NUCLEOTIDE SEQUENCE</scope>
</reference>
<dbReference type="PANTHER" id="PTHR33273">
    <property type="entry name" value="DOMAIN-CONTAINING PROTEIN, PUTATIVE-RELATED"/>
    <property type="match status" value="1"/>
</dbReference>
<gene>
    <name evidence="2" type="primary">jockeypol_28</name>
    <name evidence="2" type="ORF">TNCT_346901</name>
</gene>
<dbReference type="SUPFAM" id="SSF56219">
    <property type="entry name" value="DNase I-like"/>
    <property type="match status" value="1"/>
</dbReference>
<dbReference type="OrthoDB" id="6437148at2759"/>
<comment type="caution">
    <text evidence="2">The sequence shown here is derived from an EMBL/GenBank/DDBJ whole genome shotgun (WGS) entry which is preliminary data.</text>
</comment>
<evidence type="ECO:0000313" key="2">
    <source>
        <dbReference type="EMBL" id="GFQ89387.1"/>
    </source>
</evidence>
<dbReference type="Proteomes" id="UP000887116">
    <property type="component" value="Unassembled WGS sequence"/>
</dbReference>
<keyword evidence="2" id="KW-0808">Transferase</keyword>
<accession>A0A8X6I805</accession>
<dbReference type="AlphaFoldDB" id="A0A8X6I805"/>
<evidence type="ECO:0000313" key="3">
    <source>
        <dbReference type="Proteomes" id="UP000887116"/>
    </source>
</evidence>
<organism evidence="2 3">
    <name type="scientific">Trichonephila clavata</name>
    <name type="common">Joro spider</name>
    <name type="synonym">Nephila clavata</name>
    <dbReference type="NCBI Taxonomy" id="2740835"/>
    <lineage>
        <taxon>Eukaryota</taxon>
        <taxon>Metazoa</taxon>
        <taxon>Ecdysozoa</taxon>
        <taxon>Arthropoda</taxon>
        <taxon>Chelicerata</taxon>
        <taxon>Arachnida</taxon>
        <taxon>Araneae</taxon>
        <taxon>Araneomorphae</taxon>
        <taxon>Entelegynae</taxon>
        <taxon>Araneoidea</taxon>
        <taxon>Nephilidae</taxon>
        <taxon>Trichonephila</taxon>
    </lineage>
</organism>
<protein>
    <submittedName>
        <fullName evidence="2">RNA-directed DNA polymerase from mobile element jockey</fullName>
    </submittedName>
</protein>
<dbReference type="EMBL" id="BMAO01003669">
    <property type="protein sequence ID" value="GFQ89387.1"/>
    <property type="molecule type" value="Genomic_DNA"/>
</dbReference>
<dbReference type="Pfam" id="PF14529">
    <property type="entry name" value="Exo_endo_phos_2"/>
    <property type="match status" value="1"/>
</dbReference>
<name>A0A8X6I805_TRICU</name>